<accession>A0ACC2VL05</accession>
<protein>
    <submittedName>
        <fullName evidence="1">Uncharacterized protein</fullName>
    </submittedName>
</protein>
<gene>
    <name evidence="1" type="ORF">QFC21_003766</name>
</gene>
<dbReference type="Proteomes" id="UP001227268">
    <property type="component" value="Unassembled WGS sequence"/>
</dbReference>
<evidence type="ECO:0000313" key="2">
    <source>
        <dbReference type="Proteomes" id="UP001227268"/>
    </source>
</evidence>
<sequence length="463" mass="51129">MPLRTSHTSGHIHKKRRPVSTISSKEASLLPASHRDDPLSSRVKNSITWGQPTASLPYHEEEYNKAITIPHPRYHPTPEKGYEHIPDTLYGVPVLGDQVDFEYELQGNTTDHPRRKSSLKGIFGKVLEQWEDIQTLTTEDTSYPMELVGMTVAEKQNLASHARQHEPHSTNHHHDHQHLHRTRKSVTWDPELGSITASSSSSDIPETSHHSNSSLVPLISNSTIGSSGYSIASDKTVWPFTRKPSTLSGGRGGKLSRGKRTSSSEVEATNEEGMVEDEGEREPAFNGFEFTPRQYVPLWTPSADVGPLPLEHFRTTPPLPPAFALPTTPPAQQSRHRRSLSIFKPQWKSPTTQTTSNFPPAFMDSQLSPSLTHTRPGRSEQAWPPTLPPFGSAKVYTPPSPYEHNIASFSTHQGLQKDLGTPTGKWSRVDFGNGSAGVGGSDGGDSTPSRTLMYAAEGWLRTQ</sequence>
<dbReference type="EMBL" id="JASBWT010000012">
    <property type="protein sequence ID" value="KAJ9099768.1"/>
    <property type="molecule type" value="Genomic_DNA"/>
</dbReference>
<proteinExistence type="predicted"/>
<evidence type="ECO:0000313" key="1">
    <source>
        <dbReference type="EMBL" id="KAJ9099768.1"/>
    </source>
</evidence>
<name>A0ACC2VL05_9TREE</name>
<organism evidence="1 2">
    <name type="scientific">Naganishia friedmannii</name>
    <dbReference type="NCBI Taxonomy" id="89922"/>
    <lineage>
        <taxon>Eukaryota</taxon>
        <taxon>Fungi</taxon>
        <taxon>Dikarya</taxon>
        <taxon>Basidiomycota</taxon>
        <taxon>Agaricomycotina</taxon>
        <taxon>Tremellomycetes</taxon>
        <taxon>Filobasidiales</taxon>
        <taxon>Filobasidiaceae</taxon>
        <taxon>Naganishia</taxon>
    </lineage>
</organism>
<comment type="caution">
    <text evidence="1">The sequence shown here is derived from an EMBL/GenBank/DDBJ whole genome shotgun (WGS) entry which is preliminary data.</text>
</comment>
<keyword evidence="2" id="KW-1185">Reference proteome</keyword>
<reference evidence="1" key="1">
    <citation type="submission" date="2023-04" db="EMBL/GenBank/DDBJ databases">
        <title>Draft Genome sequencing of Naganishia species isolated from polar environments using Oxford Nanopore Technology.</title>
        <authorList>
            <person name="Leo P."/>
            <person name="Venkateswaran K."/>
        </authorList>
    </citation>
    <scope>NUCLEOTIDE SEQUENCE</scope>
    <source>
        <strain evidence="1">MNA-CCFEE 5423</strain>
    </source>
</reference>